<dbReference type="Gene3D" id="3.75.10.10">
    <property type="entry name" value="L-arginine/glycine Amidinotransferase, Chain A"/>
    <property type="match status" value="1"/>
</dbReference>
<dbReference type="AlphaFoldDB" id="A0A6J6NJR1"/>
<reference evidence="2" key="1">
    <citation type="submission" date="2020-05" db="EMBL/GenBank/DDBJ databases">
        <authorList>
            <person name="Chiriac C."/>
            <person name="Salcher M."/>
            <person name="Ghai R."/>
            <person name="Kavagutti S V."/>
        </authorList>
    </citation>
    <scope>NUCLEOTIDE SEQUENCE</scope>
</reference>
<protein>
    <submittedName>
        <fullName evidence="2">Unannotated protein</fullName>
    </submittedName>
</protein>
<accession>A0A6J6NJR1</accession>
<dbReference type="PANTHER" id="PTHR31377:SF0">
    <property type="entry name" value="AGMATINE DEIMINASE-RELATED"/>
    <property type="match status" value="1"/>
</dbReference>
<dbReference type="GO" id="GO:0009446">
    <property type="term" value="P:putrescine biosynthetic process"/>
    <property type="evidence" value="ECO:0007669"/>
    <property type="project" value="InterPro"/>
</dbReference>
<sequence length="323" mass="36223">MPPEWAKHERTWLAWPAADYAQAEDAYIAWAEIANTAAEYEPVTVLVNKHQKHIAQKYLSKSIELVECELDDSWIRDSGATFVFDEGELAAVNWVFNGWGAQSWSNYALDAKVASFMAEHVSAKVIDSNLVNEGGGIHTNGAGLLLVTETVQLGIERNPDWTRQEVEAELNQKLGTEQVIWIRRGLTRDYETFGTKGHIDIVACFADENTLLVHEQQDQSHPDYSVTHEVIAKLEESTTCSIVRVPAPKQLKDDLGFVDYSYINHYILNDAVLLCSFDAPQDQVAKGILEEVYPGREIRLIDARPIFDRGGGIHCITQQQPAL</sequence>
<keyword evidence="1" id="KW-0378">Hydrolase</keyword>
<evidence type="ECO:0000256" key="1">
    <source>
        <dbReference type="ARBA" id="ARBA00022801"/>
    </source>
</evidence>
<gene>
    <name evidence="2" type="ORF">UFOPK2373_00556</name>
</gene>
<dbReference type="EMBL" id="CAEZXL010000078">
    <property type="protein sequence ID" value="CAB4686607.1"/>
    <property type="molecule type" value="Genomic_DNA"/>
</dbReference>
<name>A0A6J6NJR1_9ZZZZ</name>
<proteinExistence type="predicted"/>
<dbReference type="InterPro" id="IPR007466">
    <property type="entry name" value="Peptidyl-Arg-deiminase_porph"/>
</dbReference>
<evidence type="ECO:0000313" key="2">
    <source>
        <dbReference type="EMBL" id="CAB4686607.1"/>
    </source>
</evidence>
<organism evidence="2">
    <name type="scientific">freshwater metagenome</name>
    <dbReference type="NCBI Taxonomy" id="449393"/>
    <lineage>
        <taxon>unclassified sequences</taxon>
        <taxon>metagenomes</taxon>
        <taxon>ecological metagenomes</taxon>
    </lineage>
</organism>
<dbReference type="SUPFAM" id="SSF55909">
    <property type="entry name" value="Pentein"/>
    <property type="match status" value="1"/>
</dbReference>
<dbReference type="GO" id="GO:0047632">
    <property type="term" value="F:agmatine deiminase activity"/>
    <property type="evidence" value="ECO:0007669"/>
    <property type="project" value="TreeGrafter"/>
</dbReference>
<dbReference type="Pfam" id="PF04371">
    <property type="entry name" value="PAD_porph"/>
    <property type="match status" value="1"/>
</dbReference>
<dbReference type="GO" id="GO:0004668">
    <property type="term" value="F:protein-arginine deiminase activity"/>
    <property type="evidence" value="ECO:0007669"/>
    <property type="project" value="InterPro"/>
</dbReference>
<dbReference type="PANTHER" id="PTHR31377">
    <property type="entry name" value="AGMATINE DEIMINASE-RELATED"/>
    <property type="match status" value="1"/>
</dbReference>